<feature type="domain" description="Fibronectin type-III" evidence="5">
    <location>
        <begin position="296"/>
        <end position="384"/>
    </location>
</feature>
<sequence length="993" mass="101477">MDPDVDRLGEHVDLRRWRRPQHDAERHAGRPRVVVGAAGRQLHVRHARLHLVQGAGRYAVPGRRRRVQPCRRRRPLHPDLGPGPRGEARSPAQREGPRRPQLCPRHLGRAGRWSRKRPDRLRGEGQSRWAGVLDVPVPLRRHSPATECTVSGLTNGQAYTFTVTASNSAGSTTSAPTAPVTPQADTTPPRMSEVTVTPDRVSLFGGTVTVTMRVTDEGSGLQGSPNFTFSGGGGGLGSMTRISGDKYDGVYRGTYTFAALSALGTRTLSVYPLRDEAGNSTFFVDGPSVVVGAPGTPAAPTATVRDDRRVALGWVAPDQDGNVIDSYEVELVPTGEVFTTTSTSYVHALGNRPASQPVSYRVRAHNAGGWSRWSPATPSLVVPALAPDTVTGVQATRGDRQATVSWAAPDDNGSPITGYTVSVRAGGQEVRTVTAAAGQRSATVTGLVNGTSYTFTVAASNTVGSSAASLPSAPVVPAGVPAAPAAPSVGRGDAAVTVTWVAPDDNGSPITGYTVSVRAGGQEVRTVTAAAGQRSATVTGLVNGTSYTFTVAASNTVGSSAASLPSAPVVPAGVPAAPAAPSVGRGDAAVTVSWAAPDDNGSPITGYTVSVRAGGQEVRTVTAAAGQRSATVTGLVNGTSYTFTVAASNTVGSSAASLPSAPVVPAGVPAAPAAPSVVRGDAAVTVTWVAPDDNGSPITGYTVSVRAGGQEVRTVTAAAGQRSATVTGLVNGTSYTFVVSAVNAVGSSAASLPSVPVVPAGVPDAPAAPSVVGGDAAVTVSWAEVPGNGDPVTGYVVRAYAGGAVKKVVEVGAGVTSTTVTGLVNGTSHTFTVTAVNGVGASPESAASAAVTPVAPPKPGPKAKAPSQMAPPKVTVRGKNAVLRWKAAKANGAKVTSYLIDIAPNKRVKDRVVKGSARQITLKKLRPGTYRVRIAGSQRCRHVEVQPLGEDPHPLTCSSGPEGPSRRKFAWSALLRRRNRSNFRRGGSRLAAC</sequence>
<name>A0A4P7U814_9ACTN</name>
<dbReference type="EMBL" id="CP038462">
    <property type="protein sequence ID" value="QCC76323.1"/>
    <property type="molecule type" value="Genomic_DNA"/>
</dbReference>
<feature type="region of interest" description="Disordered" evidence="4">
    <location>
        <begin position="850"/>
        <end position="873"/>
    </location>
</feature>
<accession>A0A4P7U814</accession>
<dbReference type="PRINTS" id="PR00014">
    <property type="entry name" value="FNTYPEIII"/>
</dbReference>
<keyword evidence="3" id="KW-0624">Polysaccharide degradation</keyword>
<evidence type="ECO:0000256" key="2">
    <source>
        <dbReference type="ARBA" id="ARBA00023319"/>
    </source>
</evidence>
<keyword evidence="3" id="KW-0119">Carbohydrate metabolism</keyword>
<feature type="domain" description="Fibronectin type-III" evidence="5">
    <location>
        <begin position="574"/>
        <end position="671"/>
    </location>
</feature>
<feature type="compositionally biased region" description="Basic residues" evidence="4">
    <location>
        <begin position="62"/>
        <end position="75"/>
    </location>
</feature>
<dbReference type="InterPro" id="IPR013783">
    <property type="entry name" value="Ig-like_fold"/>
</dbReference>
<dbReference type="AlphaFoldDB" id="A0A4P7U814"/>
<dbReference type="PANTHER" id="PTHR14340">
    <property type="entry name" value="MICROFIBRIL-ASSOCIATED GLYCOPROTEIN 3"/>
    <property type="match status" value="1"/>
</dbReference>
<dbReference type="SMART" id="SM00060">
    <property type="entry name" value="FN3"/>
    <property type="match status" value="9"/>
</dbReference>
<dbReference type="Gene3D" id="2.60.40.10">
    <property type="entry name" value="Immunoglobulins"/>
    <property type="match status" value="8"/>
</dbReference>
<evidence type="ECO:0000256" key="3">
    <source>
        <dbReference type="ARBA" id="ARBA00023326"/>
    </source>
</evidence>
<feature type="domain" description="Fibronectin type-III" evidence="5">
    <location>
        <begin position="672"/>
        <end position="761"/>
    </location>
</feature>
<evidence type="ECO:0000313" key="6">
    <source>
        <dbReference type="EMBL" id="QCC76323.1"/>
    </source>
</evidence>
<feature type="domain" description="Fibronectin type-III" evidence="5">
    <location>
        <begin position="762"/>
        <end position="857"/>
    </location>
</feature>
<organism evidence="6 7">
    <name type="scientific">Nocardioides daphniae</name>
    <dbReference type="NCBI Taxonomy" id="402297"/>
    <lineage>
        <taxon>Bacteria</taxon>
        <taxon>Bacillati</taxon>
        <taxon>Actinomycetota</taxon>
        <taxon>Actinomycetes</taxon>
        <taxon>Propionibacteriales</taxon>
        <taxon>Nocardioidaceae</taxon>
        <taxon>Nocardioides</taxon>
    </lineage>
</organism>
<reference evidence="6 7" key="1">
    <citation type="journal article" date="2008" name="Int. J. Syst. Evol. Microbiol.">
        <title>Nocardioides daphniae sp. nov., isolated from Daphnia cucullata (Crustacea: Cladocera).</title>
        <authorList>
            <person name="Toth E.M."/>
            <person name="Keki Z."/>
            <person name="Homonnay Z.G."/>
            <person name="Borsodi A.K."/>
            <person name="Marialigeti K."/>
            <person name="Schumann P."/>
        </authorList>
    </citation>
    <scope>NUCLEOTIDE SEQUENCE [LARGE SCALE GENOMIC DNA]</scope>
    <source>
        <strain evidence="6 7">JCM 16608</strain>
    </source>
</reference>
<evidence type="ECO:0000259" key="5">
    <source>
        <dbReference type="PROSITE" id="PS50853"/>
    </source>
</evidence>
<feature type="domain" description="Fibronectin type-III" evidence="5">
    <location>
        <begin position="484"/>
        <end position="573"/>
    </location>
</feature>
<dbReference type="InterPro" id="IPR003961">
    <property type="entry name" value="FN3_dom"/>
</dbReference>
<evidence type="ECO:0000256" key="4">
    <source>
        <dbReference type="SAM" id="MobiDB-lite"/>
    </source>
</evidence>
<feature type="compositionally biased region" description="Low complexity" evidence="4">
    <location>
        <begin position="167"/>
        <end position="182"/>
    </location>
</feature>
<gene>
    <name evidence="6" type="ORF">E2C04_02265</name>
</gene>
<keyword evidence="1" id="KW-0326">Glycosidase</keyword>
<proteinExistence type="predicted"/>
<dbReference type="CDD" id="cd00063">
    <property type="entry name" value="FN3"/>
    <property type="match status" value="8"/>
</dbReference>
<feature type="compositionally biased region" description="Basic residues" evidence="4">
    <location>
        <begin position="106"/>
        <end position="119"/>
    </location>
</feature>
<dbReference type="KEGG" id="ndp:E2C04_02265"/>
<dbReference type="Proteomes" id="UP000297025">
    <property type="component" value="Chromosome"/>
</dbReference>
<dbReference type="GO" id="GO:0000272">
    <property type="term" value="P:polysaccharide catabolic process"/>
    <property type="evidence" value="ECO:0007669"/>
    <property type="project" value="UniProtKB-KW"/>
</dbReference>
<dbReference type="PROSITE" id="PS50853">
    <property type="entry name" value="FN3"/>
    <property type="match status" value="7"/>
</dbReference>
<keyword evidence="2" id="KW-0393">Immunoglobulin domain</keyword>
<dbReference type="GO" id="GO:0016798">
    <property type="term" value="F:hydrolase activity, acting on glycosyl bonds"/>
    <property type="evidence" value="ECO:0007669"/>
    <property type="project" value="UniProtKB-KW"/>
</dbReference>
<protein>
    <submittedName>
        <fullName evidence="6">Fibronectin type III domain-containing protein</fullName>
    </submittedName>
</protein>
<dbReference type="PANTHER" id="PTHR14340:SF9">
    <property type="entry name" value="FIBRONECTIN TYPE-III DOMAIN-CONTAINING PROTEIN"/>
    <property type="match status" value="1"/>
</dbReference>
<dbReference type="InterPro" id="IPR036116">
    <property type="entry name" value="FN3_sf"/>
</dbReference>
<feature type="region of interest" description="Disordered" evidence="4">
    <location>
        <begin position="62"/>
        <end position="125"/>
    </location>
</feature>
<dbReference type="Pfam" id="PF00041">
    <property type="entry name" value="fn3"/>
    <property type="match status" value="5"/>
</dbReference>
<feature type="domain" description="Fibronectin type-III" evidence="5">
    <location>
        <begin position="386"/>
        <end position="483"/>
    </location>
</feature>
<evidence type="ECO:0000313" key="7">
    <source>
        <dbReference type="Proteomes" id="UP000297025"/>
    </source>
</evidence>
<feature type="region of interest" description="Disordered" evidence="4">
    <location>
        <begin position="167"/>
        <end position="193"/>
    </location>
</feature>
<evidence type="ECO:0000256" key="1">
    <source>
        <dbReference type="ARBA" id="ARBA00023295"/>
    </source>
</evidence>
<keyword evidence="1" id="KW-0378">Hydrolase</keyword>
<feature type="domain" description="Fibronectin type-III" evidence="5">
    <location>
        <begin position="96"/>
        <end position="189"/>
    </location>
</feature>
<dbReference type="SUPFAM" id="SSF49265">
    <property type="entry name" value="Fibronectin type III"/>
    <property type="match status" value="5"/>
</dbReference>